<evidence type="ECO:0000313" key="5">
    <source>
        <dbReference type="Proteomes" id="UP000201838"/>
    </source>
</evidence>
<dbReference type="EMBL" id="FXXQ01000002">
    <property type="protein sequence ID" value="SMX23062.1"/>
    <property type="molecule type" value="Genomic_DNA"/>
</dbReference>
<keyword evidence="4" id="KW-0413">Isomerase</keyword>
<evidence type="ECO:0000259" key="3">
    <source>
        <dbReference type="Pfam" id="PF01370"/>
    </source>
</evidence>
<evidence type="ECO:0000313" key="4">
    <source>
        <dbReference type="EMBL" id="SMX23062.1"/>
    </source>
</evidence>
<dbReference type="GO" id="GO:0003978">
    <property type="term" value="F:UDP-glucose 4-epimerase activity"/>
    <property type="evidence" value="ECO:0007669"/>
    <property type="project" value="UniProtKB-EC"/>
</dbReference>
<dbReference type="Pfam" id="PF01370">
    <property type="entry name" value="Epimerase"/>
    <property type="match status" value="1"/>
</dbReference>
<dbReference type="InterPro" id="IPR036291">
    <property type="entry name" value="NAD(P)-bd_dom_sf"/>
</dbReference>
<sequence>MANETYLVTGAMGCIGSWVLRHLTDQGAKIVATDLQDDPVRARLLLSDAEIAAITWDHLDVTDTKAASSIVAKHQVTHIIHLAGLQIPFCRANPPLGAAVNVTGTVNIFEAARAHDVKGLVYASSLAALGAPETYDTWPLPDDALPNPATLYGVYKVANEETGRIYAADWNVGSIGLRPYTVYGVARDQGVTADPAKAILAAAAGVPFHIRFSGAIALQHASDVARIFIGCANAEATGAHVFNLRGDVIEIADFVEILKDIVPDAQITYEQNAPLPYPADLSDAGLRSVLGQVPHTPLKDAMANDLSAYRSLLATGKLDLKQLES</sequence>
<organism evidence="4 5">
    <name type="scientific">Boseongicola aestuarii</name>
    <dbReference type="NCBI Taxonomy" id="1470561"/>
    <lineage>
        <taxon>Bacteria</taxon>
        <taxon>Pseudomonadati</taxon>
        <taxon>Pseudomonadota</taxon>
        <taxon>Alphaproteobacteria</taxon>
        <taxon>Rhodobacterales</taxon>
        <taxon>Paracoccaceae</taxon>
        <taxon>Boseongicola</taxon>
    </lineage>
</organism>
<keyword evidence="1" id="KW-0521">NADP</keyword>
<dbReference type="AlphaFoldDB" id="A0A238IYJ5"/>
<dbReference type="Gene3D" id="3.40.50.720">
    <property type="entry name" value="NAD(P)-binding Rossmann-like Domain"/>
    <property type="match status" value="1"/>
</dbReference>
<evidence type="ECO:0000256" key="2">
    <source>
        <dbReference type="ARBA" id="ARBA00023277"/>
    </source>
</evidence>
<proteinExistence type="predicted"/>
<reference evidence="4 5" key="1">
    <citation type="submission" date="2017-05" db="EMBL/GenBank/DDBJ databases">
        <authorList>
            <person name="Song R."/>
            <person name="Chenine A.L."/>
            <person name="Ruprecht R.M."/>
        </authorList>
    </citation>
    <scope>NUCLEOTIDE SEQUENCE [LARGE SCALE GENOMIC DNA]</scope>
    <source>
        <strain evidence="4 5">CECT 8489</strain>
    </source>
</reference>
<accession>A0A238IYJ5</accession>
<dbReference type="SUPFAM" id="SSF51735">
    <property type="entry name" value="NAD(P)-binding Rossmann-fold domains"/>
    <property type="match status" value="1"/>
</dbReference>
<dbReference type="PANTHER" id="PTHR43103">
    <property type="entry name" value="NUCLEOSIDE-DIPHOSPHATE-SUGAR EPIMERASE"/>
    <property type="match status" value="1"/>
</dbReference>
<evidence type="ECO:0000256" key="1">
    <source>
        <dbReference type="ARBA" id="ARBA00022857"/>
    </source>
</evidence>
<keyword evidence="5" id="KW-1185">Reference proteome</keyword>
<feature type="domain" description="NAD-dependent epimerase/dehydratase" evidence="3">
    <location>
        <begin position="7"/>
        <end position="243"/>
    </location>
</feature>
<dbReference type="EC" id="5.1.3.2" evidence="4"/>
<gene>
    <name evidence="4" type="ORF">BOA8489_01163</name>
</gene>
<keyword evidence="2" id="KW-0119">Carbohydrate metabolism</keyword>
<protein>
    <submittedName>
        <fullName evidence="4">UDP-glucose 4-epimerase</fullName>
        <ecNumber evidence="4">5.1.3.2</ecNumber>
    </submittedName>
</protein>
<dbReference type="PANTHER" id="PTHR43103:SF3">
    <property type="entry name" value="ADP-L-GLYCERO-D-MANNO-HEPTOSE-6-EPIMERASE"/>
    <property type="match status" value="1"/>
</dbReference>
<dbReference type="CDD" id="cd08946">
    <property type="entry name" value="SDR_e"/>
    <property type="match status" value="1"/>
</dbReference>
<dbReference type="RefSeq" id="WP_176440215.1">
    <property type="nucleotide sequence ID" value="NZ_FXXQ01000002.1"/>
</dbReference>
<dbReference type="InterPro" id="IPR001509">
    <property type="entry name" value="Epimerase_deHydtase"/>
</dbReference>
<name>A0A238IYJ5_9RHOB</name>
<dbReference type="Proteomes" id="UP000201838">
    <property type="component" value="Unassembled WGS sequence"/>
</dbReference>